<dbReference type="Proteomes" id="UP000832011">
    <property type="component" value="Chromosome"/>
</dbReference>
<comment type="pathway">
    <text evidence="1">Lipid metabolism.</text>
</comment>
<dbReference type="GO" id="GO:0016746">
    <property type="term" value="F:acyltransferase activity"/>
    <property type="evidence" value="ECO:0007669"/>
    <property type="project" value="UniProtKB-KW"/>
</dbReference>
<gene>
    <name evidence="7" type="ORF">LVJ82_11060</name>
</gene>
<keyword evidence="2" id="KW-0808">Transferase</keyword>
<keyword evidence="4" id="KW-1208">Phospholipid metabolism</keyword>
<keyword evidence="3" id="KW-0594">Phospholipid biosynthesis</keyword>
<dbReference type="InterPro" id="IPR002123">
    <property type="entry name" value="Plipid/glycerol_acylTrfase"/>
</dbReference>
<evidence type="ECO:0000256" key="1">
    <source>
        <dbReference type="ARBA" id="ARBA00005189"/>
    </source>
</evidence>
<protein>
    <submittedName>
        <fullName evidence="7">1-acyl-sn-glycerol-3-phosphate acyltransferase</fullName>
    </submittedName>
</protein>
<accession>A0ABY4DWZ5</accession>
<evidence type="ECO:0000313" key="8">
    <source>
        <dbReference type="Proteomes" id="UP000832011"/>
    </source>
</evidence>
<keyword evidence="8" id="KW-1185">Reference proteome</keyword>
<proteinExistence type="predicted"/>
<dbReference type="Pfam" id="PF01553">
    <property type="entry name" value="Acyltransferase"/>
    <property type="match status" value="1"/>
</dbReference>
<dbReference type="PANTHER" id="PTHR10434">
    <property type="entry name" value="1-ACYL-SN-GLYCEROL-3-PHOSPHATE ACYLTRANSFERASE"/>
    <property type="match status" value="1"/>
</dbReference>
<evidence type="ECO:0000256" key="5">
    <source>
        <dbReference type="ARBA" id="ARBA00023315"/>
    </source>
</evidence>
<feature type="domain" description="Phospholipid/glycerol acyltransferase" evidence="6">
    <location>
        <begin position="77"/>
        <end position="189"/>
    </location>
</feature>
<evidence type="ECO:0000313" key="7">
    <source>
        <dbReference type="EMBL" id="UOO88031.1"/>
    </source>
</evidence>
<keyword evidence="3" id="KW-0444">Lipid biosynthesis</keyword>
<organism evidence="7 8">
    <name type="scientific">Vitreoscilla massiliensis</name>
    <dbReference type="NCBI Taxonomy" id="1689272"/>
    <lineage>
        <taxon>Bacteria</taxon>
        <taxon>Pseudomonadati</taxon>
        <taxon>Pseudomonadota</taxon>
        <taxon>Betaproteobacteria</taxon>
        <taxon>Neisseriales</taxon>
        <taxon>Neisseriaceae</taxon>
        <taxon>Vitreoscilla</taxon>
    </lineage>
</organism>
<evidence type="ECO:0000256" key="2">
    <source>
        <dbReference type="ARBA" id="ARBA00022679"/>
    </source>
</evidence>
<dbReference type="RefSeq" id="WP_058356535.1">
    <property type="nucleotide sequence ID" value="NZ_CABKVG010000009.1"/>
</dbReference>
<dbReference type="SMART" id="SM00563">
    <property type="entry name" value="PlsC"/>
    <property type="match status" value="1"/>
</dbReference>
<dbReference type="EMBL" id="CP091511">
    <property type="protein sequence ID" value="UOO88031.1"/>
    <property type="molecule type" value="Genomic_DNA"/>
</dbReference>
<evidence type="ECO:0000259" key="6">
    <source>
        <dbReference type="SMART" id="SM00563"/>
    </source>
</evidence>
<evidence type="ECO:0000256" key="4">
    <source>
        <dbReference type="ARBA" id="ARBA00023264"/>
    </source>
</evidence>
<dbReference type="PANTHER" id="PTHR10434:SF59">
    <property type="entry name" value="1-ACYL-SN-GLYCEROL-3-PHOSPHATE ACYLTRANSFERASE"/>
    <property type="match status" value="1"/>
</dbReference>
<evidence type="ECO:0000256" key="3">
    <source>
        <dbReference type="ARBA" id="ARBA00023209"/>
    </source>
</evidence>
<keyword evidence="3" id="KW-0443">Lipid metabolism</keyword>
<name>A0ABY4DWZ5_9NEIS</name>
<reference evidence="7 8" key="1">
    <citation type="journal article" date="2022" name="Res Sq">
        <title>Evolution of multicellular longitudinally dividing oral cavity symbionts (Neisseriaceae).</title>
        <authorList>
            <person name="Nyongesa S."/>
            <person name="Weber P."/>
            <person name="Bernet E."/>
            <person name="Pullido F."/>
            <person name="Nieckarz M."/>
            <person name="Delaby M."/>
            <person name="Nieves C."/>
            <person name="Viehboeck T."/>
            <person name="Krause N."/>
            <person name="Rivera-Millot A."/>
            <person name="Nakamura A."/>
            <person name="Vischer N."/>
            <person name="VanNieuwenhze M."/>
            <person name="Brun Y."/>
            <person name="Cava F."/>
            <person name="Bulgheresi S."/>
            <person name="Veyrier F."/>
        </authorList>
    </citation>
    <scope>NUCLEOTIDE SEQUENCE [LARGE SCALE GENOMIC DNA]</scope>
    <source>
        <strain evidence="7 8">SN4</strain>
    </source>
</reference>
<dbReference type="CDD" id="cd07989">
    <property type="entry name" value="LPLAT_AGPAT-like"/>
    <property type="match status" value="1"/>
</dbReference>
<dbReference type="SUPFAM" id="SSF69593">
    <property type="entry name" value="Glycerol-3-phosphate (1)-acyltransferase"/>
    <property type="match status" value="1"/>
</dbReference>
<sequence length="271" mass="30473">MTVNSPARPISYPRRLKRLWLSWLWLVHLVRAARRSAKNNDNSNTTELMQQASQQLLDALNVRVELHGKIPADLNGLLVVANHTSWLDILAMASVHPMQFIAKQEIKSWPVLGNIVVAMGTLFINRAQRKDTAKINAMITEELHHGGTVAFFPEARTSDGKGLRAFKGALFQAAIDSNSAVLPIALRYFNADGKRSSHAAFTDEVSLPKSFLTILAEEETVVRVDFTDVLRPETRTEDTSRFTLKQQAQQQVASLVLDDRDLKKLSEWDYL</sequence>
<keyword evidence="5 7" id="KW-0012">Acyltransferase</keyword>